<dbReference type="InterPro" id="IPR049326">
    <property type="entry name" value="Rhodopsin_dom_fungi"/>
</dbReference>
<reference evidence="8" key="1">
    <citation type="journal article" date="2020" name="Stud. Mycol.">
        <title>101 Dothideomycetes genomes: a test case for predicting lifestyles and emergence of pathogens.</title>
        <authorList>
            <person name="Haridas S."/>
            <person name="Albert R."/>
            <person name="Binder M."/>
            <person name="Bloem J."/>
            <person name="Labutti K."/>
            <person name="Salamov A."/>
            <person name="Andreopoulos B."/>
            <person name="Baker S."/>
            <person name="Barry K."/>
            <person name="Bills G."/>
            <person name="Bluhm B."/>
            <person name="Cannon C."/>
            <person name="Castanera R."/>
            <person name="Culley D."/>
            <person name="Daum C."/>
            <person name="Ezra D."/>
            <person name="Gonzalez J."/>
            <person name="Henrissat B."/>
            <person name="Kuo A."/>
            <person name="Liang C."/>
            <person name="Lipzen A."/>
            <person name="Lutzoni F."/>
            <person name="Magnuson J."/>
            <person name="Mondo S."/>
            <person name="Nolan M."/>
            <person name="Ohm R."/>
            <person name="Pangilinan J."/>
            <person name="Park H.-J."/>
            <person name="Ramirez L."/>
            <person name="Alfaro M."/>
            <person name="Sun H."/>
            <person name="Tritt A."/>
            <person name="Yoshinaga Y."/>
            <person name="Zwiers L.-H."/>
            <person name="Turgeon B."/>
            <person name="Goodwin S."/>
            <person name="Spatafora J."/>
            <person name="Crous P."/>
            <person name="Grigoriev I."/>
        </authorList>
    </citation>
    <scope>NUCLEOTIDE SEQUENCE</scope>
    <source>
        <strain evidence="8">CBS 473.64</strain>
    </source>
</reference>
<feature type="transmembrane region" description="Helical" evidence="6">
    <location>
        <begin position="123"/>
        <end position="145"/>
    </location>
</feature>
<dbReference type="OrthoDB" id="444631at2759"/>
<dbReference type="InterPro" id="IPR052337">
    <property type="entry name" value="SAT4-like"/>
</dbReference>
<accession>A0A6A6S950</accession>
<evidence type="ECO:0000256" key="6">
    <source>
        <dbReference type="SAM" id="Phobius"/>
    </source>
</evidence>
<evidence type="ECO:0000256" key="5">
    <source>
        <dbReference type="ARBA" id="ARBA00038359"/>
    </source>
</evidence>
<sequence>MTLDDNPRGVQAIAISSAFSGVALAVILMRLYTRLFIVHCAGVEDYFVTFAMMCSMGLTVTIAIQAMCGMGQHFAELKSDNMQHSLEAFYASLLVYNLSLGLIKTSILLQYRRVFTTRRFQVVCWLVLTAVVIHTTWSVLGSILACLPVRAFWTKETPAKCIDQFSMWFTNAGINITTDFIIILLPIPVIKSLNLAKRQKLALMGIFAVGGL</sequence>
<keyword evidence="4 6" id="KW-0472">Membrane</keyword>
<feature type="transmembrane region" description="Helical" evidence="6">
    <location>
        <begin position="45"/>
        <end position="68"/>
    </location>
</feature>
<dbReference type="PANTHER" id="PTHR33048">
    <property type="entry name" value="PTH11-LIKE INTEGRAL MEMBRANE PROTEIN (AFU_ORTHOLOGUE AFUA_5G11245)"/>
    <property type="match status" value="1"/>
</dbReference>
<dbReference type="GO" id="GO:0016020">
    <property type="term" value="C:membrane"/>
    <property type="evidence" value="ECO:0007669"/>
    <property type="project" value="UniProtKB-SubCell"/>
</dbReference>
<evidence type="ECO:0000313" key="8">
    <source>
        <dbReference type="EMBL" id="KAF2642724.1"/>
    </source>
</evidence>
<feature type="transmembrane region" description="Helical" evidence="6">
    <location>
        <begin position="165"/>
        <end position="190"/>
    </location>
</feature>
<organism evidence="8 9">
    <name type="scientific">Massarina eburnea CBS 473.64</name>
    <dbReference type="NCBI Taxonomy" id="1395130"/>
    <lineage>
        <taxon>Eukaryota</taxon>
        <taxon>Fungi</taxon>
        <taxon>Dikarya</taxon>
        <taxon>Ascomycota</taxon>
        <taxon>Pezizomycotina</taxon>
        <taxon>Dothideomycetes</taxon>
        <taxon>Pleosporomycetidae</taxon>
        <taxon>Pleosporales</taxon>
        <taxon>Massarineae</taxon>
        <taxon>Massarinaceae</taxon>
        <taxon>Massarina</taxon>
    </lineage>
</organism>
<feature type="domain" description="Rhodopsin" evidence="7">
    <location>
        <begin position="29"/>
        <end position="211"/>
    </location>
</feature>
<dbReference type="EMBL" id="MU006781">
    <property type="protein sequence ID" value="KAF2642724.1"/>
    <property type="molecule type" value="Genomic_DNA"/>
</dbReference>
<evidence type="ECO:0000256" key="2">
    <source>
        <dbReference type="ARBA" id="ARBA00022692"/>
    </source>
</evidence>
<dbReference type="Proteomes" id="UP000799753">
    <property type="component" value="Unassembled WGS sequence"/>
</dbReference>
<evidence type="ECO:0000256" key="4">
    <source>
        <dbReference type="ARBA" id="ARBA00023136"/>
    </source>
</evidence>
<comment type="similarity">
    <text evidence="5">Belongs to the SAT4 family.</text>
</comment>
<feature type="transmembrane region" description="Helical" evidence="6">
    <location>
        <begin position="88"/>
        <end position="111"/>
    </location>
</feature>
<keyword evidence="9" id="KW-1185">Reference proteome</keyword>
<name>A0A6A6S950_9PLEO</name>
<evidence type="ECO:0000259" key="7">
    <source>
        <dbReference type="Pfam" id="PF20684"/>
    </source>
</evidence>
<keyword evidence="2 6" id="KW-0812">Transmembrane</keyword>
<keyword evidence="3 6" id="KW-1133">Transmembrane helix</keyword>
<feature type="transmembrane region" description="Helical" evidence="6">
    <location>
        <begin position="12"/>
        <end position="33"/>
    </location>
</feature>
<comment type="subcellular location">
    <subcellularLocation>
        <location evidence="1">Membrane</location>
        <topology evidence="1">Multi-pass membrane protein</topology>
    </subcellularLocation>
</comment>
<proteinExistence type="inferred from homology"/>
<evidence type="ECO:0000256" key="1">
    <source>
        <dbReference type="ARBA" id="ARBA00004141"/>
    </source>
</evidence>
<gene>
    <name evidence="8" type="ORF">P280DRAFT_540606</name>
</gene>
<evidence type="ECO:0000313" key="9">
    <source>
        <dbReference type="Proteomes" id="UP000799753"/>
    </source>
</evidence>
<evidence type="ECO:0000256" key="3">
    <source>
        <dbReference type="ARBA" id="ARBA00022989"/>
    </source>
</evidence>
<protein>
    <recommendedName>
        <fullName evidence="7">Rhodopsin domain-containing protein</fullName>
    </recommendedName>
</protein>
<dbReference type="PANTHER" id="PTHR33048:SF47">
    <property type="entry name" value="INTEGRAL MEMBRANE PROTEIN-RELATED"/>
    <property type="match status" value="1"/>
</dbReference>
<dbReference type="AlphaFoldDB" id="A0A6A6S950"/>
<dbReference type="Pfam" id="PF20684">
    <property type="entry name" value="Fung_rhodopsin"/>
    <property type="match status" value="1"/>
</dbReference>